<dbReference type="EMBL" id="CAJVCH010553178">
    <property type="protein sequence ID" value="CAG7829834.1"/>
    <property type="molecule type" value="Genomic_DNA"/>
</dbReference>
<organism evidence="2 3">
    <name type="scientific">Allacma fusca</name>
    <dbReference type="NCBI Taxonomy" id="39272"/>
    <lineage>
        <taxon>Eukaryota</taxon>
        <taxon>Metazoa</taxon>
        <taxon>Ecdysozoa</taxon>
        <taxon>Arthropoda</taxon>
        <taxon>Hexapoda</taxon>
        <taxon>Collembola</taxon>
        <taxon>Symphypleona</taxon>
        <taxon>Sminthuridae</taxon>
        <taxon>Allacma</taxon>
    </lineage>
</organism>
<protein>
    <submittedName>
        <fullName evidence="2">Uncharacterized protein</fullName>
    </submittedName>
</protein>
<reference evidence="2" key="1">
    <citation type="submission" date="2021-06" db="EMBL/GenBank/DDBJ databases">
        <authorList>
            <person name="Hodson N. C."/>
            <person name="Mongue J. A."/>
            <person name="Jaron S. K."/>
        </authorList>
    </citation>
    <scope>NUCLEOTIDE SEQUENCE</scope>
</reference>
<dbReference type="AlphaFoldDB" id="A0A8J2LCR0"/>
<evidence type="ECO:0000313" key="2">
    <source>
        <dbReference type="EMBL" id="CAG7829834.1"/>
    </source>
</evidence>
<feature type="signal peptide" evidence="1">
    <location>
        <begin position="1"/>
        <end position="24"/>
    </location>
</feature>
<feature type="chain" id="PRO_5035218805" evidence="1">
    <location>
        <begin position="25"/>
        <end position="45"/>
    </location>
</feature>
<evidence type="ECO:0000313" key="3">
    <source>
        <dbReference type="Proteomes" id="UP000708208"/>
    </source>
</evidence>
<keyword evidence="1" id="KW-0732">Signal</keyword>
<gene>
    <name evidence="2" type="ORF">AFUS01_LOCUS39677</name>
</gene>
<comment type="caution">
    <text evidence="2">The sequence shown here is derived from an EMBL/GenBank/DDBJ whole genome shotgun (WGS) entry which is preliminary data.</text>
</comment>
<keyword evidence="3" id="KW-1185">Reference proteome</keyword>
<feature type="non-terminal residue" evidence="2">
    <location>
        <position position="1"/>
    </location>
</feature>
<evidence type="ECO:0000256" key="1">
    <source>
        <dbReference type="SAM" id="SignalP"/>
    </source>
</evidence>
<sequence>MAKFAVSVICVLAVLAIASPGISGHGHGHADYNAYPRYKYSYGVN</sequence>
<name>A0A8J2LCR0_9HEXA</name>
<dbReference type="Proteomes" id="UP000708208">
    <property type="component" value="Unassembled WGS sequence"/>
</dbReference>
<proteinExistence type="predicted"/>
<accession>A0A8J2LCR0</accession>